<keyword evidence="2" id="KW-1185">Reference proteome</keyword>
<sequence length="736" mass="79484">MPRLTLAAALDAHSQLHTLFSTPREITWDRLVAYLDLLAHLERIDSKLTRTAEAYLASNDLTEEQGAYLNNLLITTHATHPSLPLTPLLESAVYRLLPPSGYYGEIPVPVPLFVRNMQGGEQGVVDKTDEAYEDVIVAIDEQGEWRPTSLPYGKPLPEILATIGRYVNSVSTASRRLQRAFPRDTAAQSAADVERSTGNGGHVERVDTRNGGKDGTDTHDESTEHVPLEPHVNPIYPPLPPVVETISEQTIVLTTHPTAPINGTSSRGNVSNSESTQHNGTTSSRGNGSRPSVRPSDPAQQDGKISSSRGKGKGKESRATRAVLAYFGEAADSSEKKVRRAVVMGAGGDVGSGRTLDKNVDRSRSRTEEELGESQTGSAASANVKSRRIDERSPAGNDGGMQGVSAESTRNRLPRREESETPHVGLSTASVNPSRANKLHIPDQRHRLESPHAGLSPSIPQRTTTSPAPPTPPQRRKQRASMPGYDILLRRVRERSRQLSETPAPERARSVSVGPERTRRASMGPRETREPTPAPEVGSVVGWVPSPGSRFEVDEEGKLVYLGMAPRAATTTPVNNTPTAPVQRIGTVESLRKVQEAAEATRTPPGVGSPASSRRREFAKPLPRGNGPVAREGEGNAVAGPSRIPVPTPSTHTTSDSRIQQKPITTFAPVDGSSLHEVVTTTTPTPTTSSRKRPPPFDDSTVQRVPPQYRTGERRMSTSRAAVDFSRAQRAASGRR</sequence>
<evidence type="ECO:0000313" key="2">
    <source>
        <dbReference type="Proteomes" id="UP001230649"/>
    </source>
</evidence>
<accession>A0ACC2V0S6</accession>
<evidence type="ECO:0000313" key="1">
    <source>
        <dbReference type="EMBL" id="KAJ9092735.1"/>
    </source>
</evidence>
<name>A0ACC2V0S6_9TREE</name>
<reference evidence="1" key="1">
    <citation type="submission" date="2023-04" db="EMBL/GenBank/DDBJ databases">
        <title>Draft Genome sequencing of Naganishia species isolated from polar environments using Oxford Nanopore Technology.</title>
        <authorList>
            <person name="Leo P."/>
            <person name="Venkateswaran K."/>
        </authorList>
    </citation>
    <scope>NUCLEOTIDE SEQUENCE</scope>
    <source>
        <strain evidence="1">MNA-CCFEE 5262</strain>
    </source>
</reference>
<gene>
    <name evidence="1" type="ORF">QFC20_007269</name>
</gene>
<protein>
    <submittedName>
        <fullName evidence="1">Uncharacterized protein</fullName>
    </submittedName>
</protein>
<proteinExistence type="predicted"/>
<organism evidence="1 2">
    <name type="scientific">Naganishia adeliensis</name>
    <dbReference type="NCBI Taxonomy" id="92952"/>
    <lineage>
        <taxon>Eukaryota</taxon>
        <taxon>Fungi</taxon>
        <taxon>Dikarya</taxon>
        <taxon>Basidiomycota</taxon>
        <taxon>Agaricomycotina</taxon>
        <taxon>Tremellomycetes</taxon>
        <taxon>Filobasidiales</taxon>
        <taxon>Filobasidiaceae</taxon>
        <taxon>Naganishia</taxon>
    </lineage>
</organism>
<dbReference type="EMBL" id="JASBWS010000166">
    <property type="protein sequence ID" value="KAJ9092735.1"/>
    <property type="molecule type" value="Genomic_DNA"/>
</dbReference>
<comment type="caution">
    <text evidence="1">The sequence shown here is derived from an EMBL/GenBank/DDBJ whole genome shotgun (WGS) entry which is preliminary data.</text>
</comment>
<dbReference type="Proteomes" id="UP001230649">
    <property type="component" value="Unassembled WGS sequence"/>
</dbReference>